<dbReference type="InterPro" id="IPR013785">
    <property type="entry name" value="Aldolase_TIM"/>
</dbReference>
<protein>
    <submittedName>
        <fullName evidence="1">Glycerol-3-phosphate responsive antiterminator</fullName>
    </submittedName>
</protein>
<dbReference type="SUPFAM" id="SSF110391">
    <property type="entry name" value="GlpP-like"/>
    <property type="match status" value="1"/>
</dbReference>
<dbReference type="Gene3D" id="3.20.20.70">
    <property type="entry name" value="Aldolase class I"/>
    <property type="match status" value="1"/>
</dbReference>
<organism evidence="1 2">
    <name type="scientific">Lysinibacillus xylanilyticus</name>
    <dbReference type="NCBI Taxonomy" id="582475"/>
    <lineage>
        <taxon>Bacteria</taxon>
        <taxon>Bacillati</taxon>
        <taxon>Bacillota</taxon>
        <taxon>Bacilli</taxon>
        <taxon>Bacillales</taxon>
        <taxon>Bacillaceae</taxon>
        <taxon>Lysinibacillus</taxon>
    </lineage>
</organism>
<evidence type="ECO:0000313" key="1">
    <source>
        <dbReference type="EMBL" id="MEX3746273.1"/>
    </source>
</evidence>
<keyword evidence="2" id="KW-1185">Reference proteome</keyword>
<comment type="caution">
    <text evidence="1">The sequence shown here is derived from an EMBL/GenBank/DDBJ whole genome shotgun (WGS) entry which is preliminary data.</text>
</comment>
<gene>
    <name evidence="1" type="ORF">AB1300_14120</name>
</gene>
<proteinExistence type="predicted"/>
<dbReference type="InterPro" id="IPR006699">
    <property type="entry name" value="GlpP"/>
</dbReference>
<evidence type="ECO:0000313" key="2">
    <source>
        <dbReference type="Proteomes" id="UP001558534"/>
    </source>
</evidence>
<dbReference type="RefSeq" id="WP_368636937.1">
    <property type="nucleotide sequence ID" value="NZ_JBFRHK010000008.1"/>
</dbReference>
<sequence length="77" mass="8826">MCLCLAAESKEDFTVYKYARYFMTDFLDSLTHGLKTDNFVADFLCNDIRLASIISTRSNMLIKAKSRGIMAKKLFND</sequence>
<dbReference type="Pfam" id="PF04309">
    <property type="entry name" value="G3P_antiterm"/>
    <property type="match status" value="1"/>
</dbReference>
<dbReference type="Proteomes" id="UP001558534">
    <property type="component" value="Unassembled WGS sequence"/>
</dbReference>
<name>A0ABV3VZM2_9BACI</name>
<dbReference type="EMBL" id="JBFRHK010000008">
    <property type="protein sequence ID" value="MEX3746273.1"/>
    <property type="molecule type" value="Genomic_DNA"/>
</dbReference>
<accession>A0ABV3VZM2</accession>
<reference evidence="1 2" key="1">
    <citation type="submission" date="2024-07" db="EMBL/GenBank/DDBJ databases">
        <title>Characterization of a bacterium isolated from hydrolysated instant sea cucumber by whole-genome sequencing and metabolomics.</title>
        <authorList>
            <person name="Luo X."/>
            <person name="Zhang Z."/>
            <person name="Zheng Z."/>
            <person name="Zhang W."/>
            <person name="Ming T."/>
            <person name="Jiao L."/>
            <person name="Su X."/>
            <person name="Kong F."/>
            <person name="Xu J."/>
        </authorList>
    </citation>
    <scope>NUCLEOTIDE SEQUENCE [LARGE SCALE GENOMIC DNA]</scope>
    <source>
        <strain evidence="1 2">XL-2024</strain>
    </source>
</reference>